<dbReference type="Gene3D" id="3.40.50.280">
    <property type="entry name" value="Cobalamin-binding domain"/>
    <property type="match status" value="1"/>
</dbReference>
<dbReference type="InterPro" id="IPR006158">
    <property type="entry name" value="Cobalamin-bd"/>
</dbReference>
<feature type="domain" description="B12-binding" evidence="1">
    <location>
        <begin position="225"/>
        <end position="353"/>
    </location>
</feature>
<keyword evidence="3" id="KW-1185">Reference proteome</keyword>
<evidence type="ECO:0000259" key="1">
    <source>
        <dbReference type="PROSITE" id="PS51332"/>
    </source>
</evidence>
<dbReference type="InterPro" id="IPR036594">
    <property type="entry name" value="Meth_synthase_dom"/>
</dbReference>
<dbReference type="KEGG" id="sva:SVA_1806"/>
<dbReference type="RefSeq" id="WP_096460880.1">
    <property type="nucleotide sequence ID" value="NZ_AP014936.1"/>
</dbReference>
<dbReference type="Pfam" id="PF02310">
    <property type="entry name" value="B12-binding"/>
    <property type="match status" value="1"/>
</dbReference>
<proteinExistence type="predicted"/>
<dbReference type="InterPro" id="IPR003759">
    <property type="entry name" value="Cbl-bd_cap"/>
</dbReference>
<protein>
    <submittedName>
        <fullName evidence="2">Cobalamin B12-binding domain protein</fullName>
    </submittedName>
</protein>
<dbReference type="InterPro" id="IPR036724">
    <property type="entry name" value="Cobalamin-bd_sf"/>
</dbReference>
<dbReference type="Gene3D" id="1.10.1240.10">
    <property type="entry name" value="Methionine synthase domain"/>
    <property type="match status" value="1"/>
</dbReference>
<dbReference type="EMBL" id="AP014936">
    <property type="protein sequence ID" value="BAU48360.1"/>
    <property type="molecule type" value="Genomic_DNA"/>
</dbReference>
<gene>
    <name evidence="2" type="ORF">SVA_1806</name>
</gene>
<dbReference type="Proteomes" id="UP000218899">
    <property type="component" value="Chromosome"/>
</dbReference>
<dbReference type="Pfam" id="PF02607">
    <property type="entry name" value="B12-binding_2"/>
    <property type="match status" value="1"/>
</dbReference>
<evidence type="ECO:0000313" key="2">
    <source>
        <dbReference type="EMBL" id="BAU48360.1"/>
    </source>
</evidence>
<reference evidence="2 3" key="1">
    <citation type="submission" date="2015-08" db="EMBL/GenBank/DDBJ databases">
        <title>Complete genome sequence of Sulfurifustis variabilis.</title>
        <authorList>
            <person name="Miura A."/>
            <person name="Kojima H."/>
            <person name="Fukui M."/>
        </authorList>
    </citation>
    <scope>NUCLEOTIDE SEQUENCE [LARGE SCALE GENOMIC DNA]</scope>
    <source>
        <strain evidence="3">skN76</strain>
    </source>
</reference>
<dbReference type="AlphaFoldDB" id="A0A1B4V492"/>
<dbReference type="OrthoDB" id="5756833at2"/>
<organism evidence="2 3">
    <name type="scientific">Sulfurifustis variabilis</name>
    <dbReference type="NCBI Taxonomy" id="1675686"/>
    <lineage>
        <taxon>Bacteria</taxon>
        <taxon>Pseudomonadati</taxon>
        <taxon>Pseudomonadota</taxon>
        <taxon>Gammaproteobacteria</taxon>
        <taxon>Acidiferrobacterales</taxon>
        <taxon>Acidiferrobacteraceae</taxon>
        <taxon>Sulfurifustis</taxon>
    </lineage>
</organism>
<dbReference type="GO" id="GO:0046872">
    <property type="term" value="F:metal ion binding"/>
    <property type="evidence" value="ECO:0007669"/>
    <property type="project" value="InterPro"/>
</dbReference>
<name>A0A1B4V492_9GAMM</name>
<dbReference type="SUPFAM" id="SSF52242">
    <property type="entry name" value="Cobalamin (vitamin B12)-binding domain"/>
    <property type="match status" value="1"/>
</dbReference>
<dbReference type="GO" id="GO:0031419">
    <property type="term" value="F:cobalamin binding"/>
    <property type="evidence" value="ECO:0007669"/>
    <property type="project" value="InterPro"/>
</dbReference>
<dbReference type="PROSITE" id="PS51332">
    <property type="entry name" value="B12_BINDING"/>
    <property type="match status" value="1"/>
</dbReference>
<accession>A0A1B4V492</accession>
<sequence length="353" mass="38600">MQLGDGTNLRDRRRDLAAAATDRLLSLHPDFRTLIRPDEKQECVDDLALHVLFLADAAALDSPEIFEEYVAWTKTLLDARGVPASRLHAHLAALADILPRRVASPLSDTAAACLRGVLEHFDDLPAGPDSFLDERRPLGPLARRFTHALLALRRDEGSRLISEALDAGTSVEDIYLDVFQPTLHEVGRLWQLNGISVAHEHYCTAAIQLLMGELHPRLIGPPRPPRRAVATCVTGELHELGLRMVTDFLDHAGWETHFVGASLPAKSVVDLLIETGSPVLCISVTFATHLMRAAELIGEARAEPACADVGIVVGGRAFSRSPFLWRRMGANAWARDAREAVAACEALIAQIQE</sequence>
<evidence type="ECO:0000313" key="3">
    <source>
        <dbReference type="Proteomes" id="UP000218899"/>
    </source>
</evidence>